<keyword evidence="4" id="KW-1185">Reference proteome</keyword>
<evidence type="ECO:0000313" key="3">
    <source>
        <dbReference type="EMBL" id="MEL1241879.1"/>
    </source>
</evidence>
<keyword evidence="1" id="KW-0175">Coiled coil</keyword>
<dbReference type="RefSeq" id="WP_341701086.1">
    <property type="nucleotide sequence ID" value="NZ_JBBYHU010000028.1"/>
</dbReference>
<evidence type="ECO:0000256" key="2">
    <source>
        <dbReference type="SAM" id="Phobius"/>
    </source>
</evidence>
<dbReference type="Proteomes" id="UP001398556">
    <property type="component" value="Unassembled WGS sequence"/>
</dbReference>
<protein>
    <submittedName>
        <fullName evidence="3">Uncharacterized protein</fullName>
    </submittedName>
</protein>
<keyword evidence="2" id="KW-0812">Transmembrane</keyword>
<proteinExistence type="predicted"/>
<sequence>MEMKNIEDLKEMIIPVLVILLIWFIIRRVFQGISDKINNAEQHRDDLLNVLEEIRDELKDLNKKNLNN</sequence>
<gene>
    <name evidence="3" type="ORF">AAEO59_12535</name>
</gene>
<organism evidence="3 4">
    <name type="scientific">Flavobacterium flavipallidum</name>
    <dbReference type="NCBI Taxonomy" id="3139140"/>
    <lineage>
        <taxon>Bacteria</taxon>
        <taxon>Pseudomonadati</taxon>
        <taxon>Bacteroidota</taxon>
        <taxon>Flavobacteriia</taxon>
        <taxon>Flavobacteriales</taxon>
        <taxon>Flavobacteriaceae</taxon>
        <taxon>Flavobacterium</taxon>
    </lineage>
</organism>
<keyword evidence="2" id="KW-1133">Transmembrane helix</keyword>
<name>A0ABU9HP03_9FLAO</name>
<evidence type="ECO:0000313" key="4">
    <source>
        <dbReference type="Proteomes" id="UP001398556"/>
    </source>
</evidence>
<feature type="coiled-coil region" evidence="1">
    <location>
        <begin position="37"/>
        <end position="68"/>
    </location>
</feature>
<accession>A0ABU9HP03</accession>
<reference evidence="3 4" key="1">
    <citation type="submission" date="2024-04" db="EMBL/GenBank/DDBJ databases">
        <title>Flavobacterium sp. DGU99 16S ribosomal RNA gene Genome sequencing and assembly.</title>
        <authorList>
            <person name="Park S."/>
        </authorList>
    </citation>
    <scope>NUCLEOTIDE SEQUENCE [LARGE SCALE GENOMIC DNA]</scope>
    <source>
        <strain evidence="3 4">DGU99</strain>
    </source>
</reference>
<comment type="caution">
    <text evidence="3">The sequence shown here is derived from an EMBL/GenBank/DDBJ whole genome shotgun (WGS) entry which is preliminary data.</text>
</comment>
<dbReference type="EMBL" id="JBBYHU010000028">
    <property type="protein sequence ID" value="MEL1241879.1"/>
    <property type="molecule type" value="Genomic_DNA"/>
</dbReference>
<evidence type="ECO:0000256" key="1">
    <source>
        <dbReference type="SAM" id="Coils"/>
    </source>
</evidence>
<feature type="transmembrane region" description="Helical" evidence="2">
    <location>
        <begin position="12"/>
        <end position="30"/>
    </location>
</feature>
<keyword evidence="2" id="KW-0472">Membrane</keyword>